<dbReference type="RefSeq" id="WP_212520203.1">
    <property type="nucleotide sequence ID" value="NZ_JAGSOH010000074.1"/>
</dbReference>
<dbReference type="AlphaFoldDB" id="A0A941ECL9"/>
<protein>
    <submittedName>
        <fullName evidence="1">Uncharacterized protein</fullName>
    </submittedName>
</protein>
<comment type="caution">
    <text evidence="1">The sequence shown here is derived from an EMBL/GenBank/DDBJ whole genome shotgun (WGS) entry which is preliminary data.</text>
</comment>
<sequence length="98" mass="10666">MRVLLTVEMDTDKANAAIRDNKLGQVMESTLAALKPEAVYFGAHNGKRTGFFVFDLADLSDIPSIAEPFFQELGAGIDVIPVMDFTEVQKGLQKYAAG</sequence>
<name>A0A941ECL9_9ACTN</name>
<keyword evidence="2" id="KW-1185">Reference proteome</keyword>
<accession>A0A941ECL9</accession>
<dbReference type="EMBL" id="JAGSOH010000074">
    <property type="protein sequence ID" value="MBR7829066.1"/>
    <property type="molecule type" value="Genomic_DNA"/>
</dbReference>
<evidence type="ECO:0000313" key="1">
    <source>
        <dbReference type="EMBL" id="MBR7829066.1"/>
    </source>
</evidence>
<evidence type="ECO:0000313" key="2">
    <source>
        <dbReference type="Proteomes" id="UP000676325"/>
    </source>
</evidence>
<reference evidence="1" key="1">
    <citation type="submission" date="2021-04" db="EMBL/GenBank/DDBJ databases">
        <title>Genome based classification of Actinospica acidithermotolerans sp. nov., an actinobacterium isolated from an Indonesian hot spring.</title>
        <authorList>
            <person name="Kusuma A.B."/>
            <person name="Putra K.E."/>
            <person name="Nafisah S."/>
            <person name="Loh J."/>
            <person name="Nouioui I."/>
            <person name="Goodfellow M."/>
        </authorList>
    </citation>
    <scope>NUCLEOTIDE SEQUENCE</scope>
    <source>
        <strain evidence="1">MGRD01-02</strain>
    </source>
</reference>
<proteinExistence type="predicted"/>
<dbReference type="Proteomes" id="UP000676325">
    <property type="component" value="Unassembled WGS sequence"/>
</dbReference>
<gene>
    <name evidence="1" type="ORF">KDK95_22355</name>
</gene>
<organism evidence="1 2">
    <name type="scientific">Actinospica acidithermotolerans</name>
    <dbReference type="NCBI Taxonomy" id="2828514"/>
    <lineage>
        <taxon>Bacteria</taxon>
        <taxon>Bacillati</taxon>
        <taxon>Actinomycetota</taxon>
        <taxon>Actinomycetes</taxon>
        <taxon>Catenulisporales</taxon>
        <taxon>Actinospicaceae</taxon>
        <taxon>Actinospica</taxon>
    </lineage>
</organism>